<dbReference type="Gene3D" id="3.30.1330.30">
    <property type="match status" value="1"/>
</dbReference>
<accession>A0A8T1ETN4</accession>
<evidence type="ECO:0000313" key="2">
    <source>
        <dbReference type="EMBL" id="KAG2955022.1"/>
    </source>
</evidence>
<dbReference type="SUPFAM" id="SSF55315">
    <property type="entry name" value="L30e-like"/>
    <property type="match status" value="1"/>
</dbReference>
<name>A0A8T1ETN4_9STRA</name>
<dbReference type="InterPro" id="IPR004038">
    <property type="entry name" value="Ribosomal_eL8/eL30/eS12/Gad45"/>
</dbReference>
<dbReference type="InterPro" id="IPR029064">
    <property type="entry name" value="Ribosomal_eL30-like_sf"/>
</dbReference>
<evidence type="ECO:0000259" key="1">
    <source>
        <dbReference type="Pfam" id="PF01248"/>
    </source>
</evidence>
<gene>
    <name evidence="2" type="ORF">PC117_g762</name>
</gene>
<proteinExistence type="predicted"/>
<evidence type="ECO:0000313" key="3">
    <source>
        <dbReference type="Proteomes" id="UP000736787"/>
    </source>
</evidence>
<sequence length="171" mass="18902">MDDTTKEVAGVPVTHSHARRGVNQVARAVARREVKVVVFASSPESMAFGHLPFLCRLHQVLICVLHLSSNTFGRIFKLQSMVAIGTRAPMIGEKKAAAATKPLVQTEAEQKKIENIPARVTPLCSPPLRCVLTNPRNFLRDVCIGKTFHLTTQFTRTLAQQAHRRISILDA</sequence>
<dbReference type="EMBL" id="RCMK01000008">
    <property type="protein sequence ID" value="KAG2955022.1"/>
    <property type="molecule type" value="Genomic_DNA"/>
</dbReference>
<dbReference type="Pfam" id="PF01248">
    <property type="entry name" value="Ribosomal_L7Ae"/>
    <property type="match status" value="1"/>
</dbReference>
<protein>
    <recommendedName>
        <fullName evidence="1">Ribosomal protein eL8/eL30/eS12/Gadd45 domain-containing protein</fullName>
    </recommendedName>
</protein>
<dbReference type="AlphaFoldDB" id="A0A8T1ETN4"/>
<dbReference type="Proteomes" id="UP000736787">
    <property type="component" value="Unassembled WGS sequence"/>
</dbReference>
<organism evidence="2 3">
    <name type="scientific">Phytophthora cactorum</name>
    <dbReference type="NCBI Taxonomy" id="29920"/>
    <lineage>
        <taxon>Eukaryota</taxon>
        <taxon>Sar</taxon>
        <taxon>Stramenopiles</taxon>
        <taxon>Oomycota</taxon>
        <taxon>Peronosporomycetes</taxon>
        <taxon>Peronosporales</taxon>
        <taxon>Peronosporaceae</taxon>
        <taxon>Phytophthora</taxon>
    </lineage>
</organism>
<comment type="caution">
    <text evidence="2">The sequence shown here is derived from an EMBL/GenBank/DDBJ whole genome shotgun (WGS) entry which is preliminary data.</text>
</comment>
<reference evidence="2" key="1">
    <citation type="submission" date="2018-10" db="EMBL/GenBank/DDBJ databases">
        <title>Effector identification in a new, highly contiguous assembly of the strawberry crown rot pathogen Phytophthora cactorum.</title>
        <authorList>
            <person name="Armitage A.D."/>
            <person name="Nellist C.F."/>
            <person name="Bates H."/>
            <person name="Vickerstaff R.J."/>
            <person name="Harrison R.J."/>
        </authorList>
    </citation>
    <scope>NUCLEOTIDE SEQUENCE</scope>
    <source>
        <strain evidence="2">4040</strain>
    </source>
</reference>
<dbReference type="VEuPathDB" id="FungiDB:PC110_g6036"/>
<feature type="domain" description="Ribosomal protein eL8/eL30/eS12/Gadd45" evidence="1">
    <location>
        <begin position="12"/>
        <end position="83"/>
    </location>
</feature>